<dbReference type="InterPro" id="IPR011009">
    <property type="entry name" value="Kinase-like_dom_sf"/>
</dbReference>
<dbReference type="OrthoDB" id="4204376at2759"/>
<dbReference type="PANTHER" id="PTHR44329">
    <property type="entry name" value="SERINE/THREONINE-PROTEIN KINASE TNNI3K-RELATED"/>
    <property type="match status" value="1"/>
</dbReference>
<dbReference type="GO" id="GO:0005524">
    <property type="term" value="F:ATP binding"/>
    <property type="evidence" value="ECO:0007669"/>
    <property type="project" value="UniProtKB-KW"/>
</dbReference>
<dbReference type="PROSITE" id="PS50011">
    <property type="entry name" value="PROTEIN_KINASE_DOM"/>
    <property type="match status" value="1"/>
</dbReference>
<dbReference type="GO" id="GO:0004674">
    <property type="term" value="F:protein serine/threonine kinase activity"/>
    <property type="evidence" value="ECO:0007669"/>
    <property type="project" value="UniProtKB-KW"/>
</dbReference>
<evidence type="ECO:0000313" key="7">
    <source>
        <dbReference type="Proteomes" id="UP000091918"/>
    </source>
</evidence>
<evidence type="ECO:0000256" key="1">
    <source>
        <dbReference type="ARBA" id="ARBA00022679"/>
    </source>
</evidence>
<evidence type="ECO:0000259" key="5">
    <source>
        <dbReference type="PROSITE" id="PS50011"/>
    </source>
</evidence>
<evidence type="ECO:0000313" key="6">
    <source>
        <dbReference type="EMBL" id="OAX83226.1"/>
    </source>
</evidence>
<dbReference type="PANTHER" id="PTHR44329:SF288">
    <property type="entry name" value="MITOGEN-ACTIVATED PROTEIN KINASE KINASE KINASE 20"/>
    <property type="match status" value="1"/>
</dbReference>
<keyword evidence="1" id="KW-0808">Transferase</keyword>
<accession>A0A1B7P2H1</accession>
<evidence type="ECO:0000256" key="2">
    <source>
        <dbReference type="ARBA" id="ARBA00022741"/>
    </source>
</evidence>
<keyword evidence="7" id="KW-1185">Reference proteome</keyword>
<name>A0A1B7P2H1_9EURO</name>
<dbReference type="InterPro" id="IPR000719">
    <property type="entry name" value="Prot_kinase_dom"/>
</dbReference>
<dbReference type="SMART" id="SM00220">
    <property type="entry name" value="S_TKc"/>
    <property type="match status" value="1"/>
</dbReference>
<sequence length="411" mass="46403">MPSVSLPNSLKASVEFKSYSEKVDYSAEGKPEPNVRSQTLIYRPNDSQWWIKVTFRGDVYSTLKEPIVKHKTSKKERRNEFQAFVRLIDYGSLPLLDDTVTELVLDEVSGGQDSKVVIHASEKSTNNPFVKIATKLRWAIQEDPSRVVYPSCDEFPSFQPINSNVFSDSREITDGVFRVLNISNNTPYILKVVNRPLYQPHDTEVIRKELENLKIFQSVPNIVQAAGIAVSTNPYMTSSAGDQPLVVTGIVLEYYSGGSLQRVLSEHRLLEFSWEQWPLQIATALACFHRVRKSHMDIKPSNIVLDADGNAVLIDISCIGGITHGWRAPEIRDEISPSELPYEVRQSNDTWAYGKLLLELVLHAENSPIVRMLKRIAGCLMIENMHARMSMFEAIPKLECAGSDEIHGTRK</sequence>
<organism evidence="6 7">
    <name type="scientific">Emergomyces africanus</name>
    <dbReference type="NCBI Taxonomy" id="1955775"/>
    <lineage>
        <taxon>Eukaryota</taxon>
        <taxon>Fungi</taxon>
        <taxon>Dikarya</taxon>
        <taxon>Ascomycota</taxon>
        <taxon>Pezizomycotina</taxon>
        <taxon>Eurotiomycetes</taxon>
        <taxon>Eurotiomycetidae</taxon>
        <taxon>Onygenales</taxon>
        <taxon>Ajellomycetaceae</taxon>
        <taxon>Emergomyces</taxon>
    </lineage>
</organism>
<dbReference type="STRING" id="1658172.A0A1B7P2H1"/>
<gene>
    <name evidence="6" type="ORF">ACJ72_02404</name>
</gene>
<dbReference type="Gene3D" id="1.10.510.10">
    <property type="entry name" value="Transferase(Phosphotransferase) domain 1"/>
    <property type="match status" value="1"/>
</dbReference>
<dbReference type="SUPFAM" id="SSF56112">
    <property type="entry name" value="Protein kinase-like (PK-like)"/>
    <property type="match status" value="1"/>
</dbReference>
<evidence type="ECO:0000256" key="3">
    <source>
        <dbReference type="ARBA" id="ARBA00022777"/>
    </source>
</evidence>
<keyword evidence="4" id="KW-0067">ATP-binding</keyword>
<dbReference type="InterPro" id="IPR051681">
    <property type="entry name" value="Ser/Thr_Kinases-Pseudokinases"/>
</dbReference>
<keyword evidence="2" id="KW-0547">Nucleotide-binding</keyword>
<keyword evidence="3 6" id="KW-0418">Kinase</keyword>
<feature type="domain" description="Protein kinase" evidence="5">
    <location>
        <begin position="166"/>
        <end position="411"/>
    </location>
</feature>
<dbReference type="Proteomes" id="UP000091918">
    <property type="component" value="Unassembled WGS sequence"/>
</dbReference>
<comment type="caution">
    <text evidence="6">The sequence shown here is derived from an EMBL/GenBank/DDBJ whole genome shotgun (WGS) entry which is preliminary data.</text>
</comment>
<evidence type="ECO:0000256" key="4">
    <source>
        <dbReference type="ARBA" id="ARBA00022840"/>
    </source>
</evidence>
<reference evidence="6 7" key="1">
    <citation type="submission" date="2015-07" db="EMBL/GenBank/DDBJ databases">
        <title>Emmonsia species relationships and genome sequence.</title>
        <authorList>
            <person name="Cuomo C.A."/>
            <person name="Schwartz I.S."/>
            <person name="Kenyon C."/>
            <person name="de Hoog G.S."/>
            <person name="Govender N.P."/>
            <person name="Botha A."/>
            <person name="Moreno L."/>
            <person name="de Vries M."/>
            <person name="Munoz J.F."/>
            <person name="Stielow J.B."/>
        </authorList>
    </citation>
    <scope>NUCLEOTIDE SEQUENCE [LARGE SCALE GENOMIC DNA]</scope>
    <source>
        <strain evidence="6 7">CBS 136260</strain>
    </source>
</reference>
<dbReference type="AlphaFoldDB" id="A0A1B7P2H1"/>
<dbReference type="Pfam" id="PF00069">
    <property type="entry name" value="Pkinase"/>
    <property type="match status" value="1"/>
</dbReference>
<proteinExistence type="predicted"/>
<protein>
    <submittedName>
        <fullName evidence="6">Serine/threonine protein kinase</fullName>
    </submittedName>
</protein>
<dbReference type="EMBL" id="LGUA01000200">
    <property type="protein sequence ID" value="OAX83226.1"/>
    <property type="molecule type" value="Genomic_DNA"/>
</dbReference>
<keyword evidence="6" id="KW-0723">Serine/threonine-protein kinase</keyword>